<organism evidence="2 3">
    <name type="scientific">Lutispora saccharofermentans</name>
    <dbReference type="NCBI Taxonomy" id="3024236"/>
    <lineage>
        <taxon>Bacteria</taxon>
        <taxon>Bacillati</taxon>
        <taxon>Bacillota</taxon>
        <taxon>Clostridia</taxon>
        <taxon>Lutisporales</taxon>
        <taxon>Lutisporaceae</taxon>
        <taxon>Lutispora</taxon>
    </lineage>
</organism>
<dbReference type="InterPro" id="IPR006175">
    <property type="entry name" value="YjgF/YER057c/UK114"/>
</dbReference>
<evidence type="ECO:0000313" key="3">
    <source>
        <dbReference type="Proteomes" id="UP001651880"/>
    </source>
</evidence>
<dbReference type="NCBIfam" id="TIGR00004">
    <property type="entry name" value="Rid family detoxifying hydrolase"/>
    <property type="match status" value="1"/>
</dbReference>
<name>A0ABT1NE26_9FIRM</name>
<dbReference type="InterPro" id="IPR019897">
    <property type="entry name" value="RidA_CS"/>
</dbReference>
<keyword evidence="2" id="KW-0378">Hydrolase</keyword>
<keyword evidence="3" id="KW-1185">Reference proteome</keyword>
<gene>
    <name evidence="2" type="ORF">LJD61_08080</name>
</gene>
<protein>
    <submittedName>
        <fullName evidence="2">Rid family detoxifying hydrolase</fullName>
    </submittedName>
</protein>
<reference evidence="2 3" key="1">
    <citation type="submission" date="2021-10" db="EMBL/GenBank/DDBJ databases">
        <title>Lutispora strain m25 sp. nov., a thermophilic, non-spore-forming bacterium isolated from a lab-scale methanogenic bioreactor digesting anaerobic sludge.</title>
        <authorList>
            <person name="El Houari A."/>
            <person name="Mcdonald J."/>
        </authorList>
    </citation>
    <scope>NUCLEOTIDE SEQUENCE [LARGE SCALE GENOMIC DNA]</scope>
    <source>
        <strain evidence="3">m25</strain>
    </source>
</reference>
<dbReference type="EMBL" id="JAJEKE010000005">
    <property type="protein sequence ID" value="MCQ1529510.1"/>
    <property type="molecule type" value="Genomic_DNA"/>
</dbReference>
<dbReference type="SUPFAM" id="SSF55298">
    <property type="entry name" value="YjgF-like"/>
    <property type="match status" value="1"/>
</dbReference>
<sequence length="142" mass="15719">MSKRYATADSIPSSPLFSQGIMAGGFLFTSGQFGLNNSANQSENLTFEDECVQALENIKAILRSAAYDLKDVIKITIFITDINQFDDFNNVYLKYFTTHKPARSCVAAASLARGARVEIEAIAYKDKRSGSHILNPRMLEIV</sequence>
<dbReference type="Proteomes" id="UP001651880">
    <property type="component" value="Unassembled WGS sequence"/>
</dbReference>
<proteinExistence type="inferred from homology"/>
<dbReference type="RefSeq" id="WP_255227026.1">
    <property type="nucleotide sequence ID" value="NZ_JAJEKE010000005.1"/>
</dbReference>
<dbReference type="InterPro" id="IPR035959">
    <property type="entry name" value="RutC-like_sf"/>
</dbReference>
<dbReference type="GO" id="GO:0016787">
    <property type="term" value="F:hydrolase activity"/>
    <property type="evidence" value="ECO:0007669"/>
    <property type="project" value="UniProtKB-KW"/>
</dbReference>
<dbReference type="PANTHER" id="PTHR11803:SF58">
    <property type="entry name" value="PROTEIN HMF1-RELATED"/>
    <property type="match status" value="1"/>
</dbReference>
<dbReference type="PANTHER" id="PTHR11803">
    <property type="entry name" value="2-IMINOBUTANOATE/2-IMINOPROPANOATE DEAMINASE RIDA"/>
    <property type="match status" value="1"/>
</dbReference>
<dbReference type="PROSITE" id="PS01094">
    <property type="entry name" value="UPF0076"/>
    <property type="match status" value="1"/>
</dbReference>
<dbReference type="Gene3D" id="3.30.1330.40">
    <property type="entry name" value="RutC-like"/>
    <property type="match status" value="1"/>
</dbReference>
<comment type="similarity">
    <text evidence="1">Belongs to the RutC family.</text>
</comment>
<accession>A0ABT1NE26</accession>
<comment type="caution">
    <text evidence="2">The sequence shown here is derived from an EMBL/GenBank/DDBJ whole genome shotgun (WGS) entry which is preliminary data.</text>
</comment>
<dbReference type="Pfam" id="PF01042">
    <property type="entry name" value="Ribonuc_L-PSP"/>
    <property type="match status" value="1"/>
</dbReference>
<dbReference type="CDD" id="cd00448">
    <property type="entry name" value="YjgF_YER057c_UK114_family"/>
    <property type="match status" value="1"/>
</dbReference>
<evidence type="ECO:0000313" key="2">
    <source>
        <dbReference type="EMBL" id="MCQ1529510.1"/>
    </source>
</evidence>
<evidence type="ECO:0000256" key="1">
    <source>
        <dbReference type="ARBA" id="ARBA00010552"/>
    </source>
</evidence>
<dbReference type="InterPro" id="IPR006056">
    <property type="entry name" value="RidA"/>
</dbReference>